<accession>A0ABX2MER5</accession>
<comment type="caution">
    <text evidence="6">The sequence shown here is derived from an EMBL/GenBank/DDBJ whole genome shotgun (WGS) entry which is preliminary data.</text>
</comment>
<dbReference type="InterPro" id="IPR036116">
    <property type="entry name" value="FN3_sf"/>
</dbReference>
<keyword evidence="3" id="KW-0119">Carbohydrate metabolism</keyword>
<feature type="region of interest" description="Disordered" evidence="4">
    <location>
        <begin position="1921"/>
        <end position="1952"/>
    </location>
</feature>
<dbReference type="RefSeq" id="WP_175351650.1">
    <property type="nucleotide sequence ID" value="NZ_JABMCE010000077.1"/>
</dbReference>
<feature type="compositionally biased region" description="Polar residues" evidence="4">
    <location>
        <begin position="1924"/>
        <end position="1933"/>
    </location>
</feature>
<dbReference type="SUPFAM" id="SSF49265">
    <property type="entry name" value="Fibronectin type III"/>
    <property type="match status" value="1"/>
</dbReference>
<keyword evidence="1" id="KW-0677">Repeat</keyword>
<dbReference type="Proteomes" id="UP000573001">
    <property type="component" value="Unassembled WGS sequence"/>
</dbReference>
<feature type="domain" description="Fibronectin type-III" evidence="5">
    <location>
        <begin position="1465"/>
        <end position="1556"/>
    </location>
</feature>
<keyword evidence="3" id="KW-0624">Polysaccharide degradation</keyword>
<dbReference type="InterPro" id="IPR050964">
    <property type="entry name" value="Striated_Muscle_Regulatory"/>
</dbReference>
<evidence type="ECO:0000256" key="3">
    <source>
        <dbReference type="ARBA" id="ARBA00023326"/>
    </source>
</evidence>
<feature type="compositionally biased region" description="Polar residues" evidence="4">
    <location>
        <begin position="1943"/>
        <end position="1952"/>
    </location>
</feature>
<feature type="region of interest" description="Disordered" evidence="4">
    <location>
        <begin position="363"/>
        <end position="399"/>
    </location>
</feature>
<dbReference type="PANTHER" id="PTHR13817">
    <property type="entry name" value="TITIN"/>
    <property type="match status" value="1"/>
</dbReference>
<organism evidence="6 7">
    <name type="scientific">Curtobacterium pusillum</name>
    <dbReference type="NCBI Taxonomy" id="69373"/>
    <lineage>
        <taxon>Bacteria</taxon>
        <taxon>Bacillati</taxon>
        <taxon>Actinomycetota</taxon>
        <taxon>Actinomycetes</taxon>
        <taxon>Micrococcales</taxon>
        <taxon>Microbacteriaceae</taxon>
        <taxon>Curtobacterium</taxon>
    </lineage>
</organism>
<dbReference type="SMART" id="SM00060">
    <property type="entry name" value="FN3"/>
    <property type="match status" value="2"/>
</dbReference>
<dbReference type="InterPro" id="IPR013783">
    <property type="entry name" value="Ig-like_fold"/>
</dbReference>
<dbReference type="Pfam" id="PF17963">
    <property type="entry name" value="Big_9"/>
    <property type="match status" value="5"/>
</dbReference>
<reference evidence="6 7" key="1">
    <citation type="submission" date="2020-05" db="EMBL/GenBank/DDBJ databases">
        <title>Genome Sequencing of Type Strains.</title>
        <authorList>
            <person name="Lemaire J.F."/>
            <person name="Inderbitzin P."/>
            <person name="Gregorio O.A."/>
            <person name="Collins S.B."/>
            <person name="Wespe N."/>
            <person name="Knight-Connoni V."/>
        </authorList>
    </citation>
    <scope>NUCLEOTIDE SEQUENCE [LARGE SCALE GENOMIC DNA]</scope>
    <source>
        <strain evidence="6 7">ATCC 19096</strain>
    </source>
</reference>
<evidence type="ECO:0000256" key="2">
    <source>
        <dbReference type="ARBA" id="ARBA00023295"/>
    </source>
</evidence>
<dbReference type="PANTHER" id="PTHR13817:SF151">
    <property type="entry name" value="TITIN"/>
    <property type="match status" value="1"/>
</dbReference>
<evidence type="ECO:0000256" key="4">
    <source>
        <dbReference type="SAM" id="MobiDB-lite"/>
    </source>
</evidence>
<dbReference type="CDD" id="cd00063">
    <property type="entry name" value="FN3"/>
    <property type="match status" value="2"/>
</dbReference>
<keyword evidence="2" id="KW-0378">Hydrolase</keyword>
<dbReference type="Gene3D" id="2.60.40.2810">
    <property type="match status" value="1"/>
</dbReference>
<dbReference type="Pfam" id="PF00041">
    <property type="entry name" value="fn3"/>
    <property type="match status" value="2"/>
</dbReference>
<dbReference type="Gene3D" id="2.60.40.10">
    <property type="entry name" value="Immunoglobulins"/>
    <property type="match status" value="2"/>
</dbReference>
<dbReference type="InterPro" id="IPR003961">
    <property type="entry name" value="FN3_dom"/>
</dbReference>
<evidence type="ECO:0000313" key="6">
    <source>
        <dbReference type="EMBL" id="NUU14171.1"/>
    </source>
</evidence>
<sequence>MIRAFLAKHRSAAVTVGASIVVGAVVATTAVASTGYHTQRVDLGDGTVWVPSAEYGAVGRANTGVLQLNTAVETASDSLSVLQRGSTVYSVDETKGTVAKVDVADATVADPVTLPAGSPQVFFAGATAVIGNGDTGELWATPAKDLGEFDASTKADLTLGADAVFDASDHHVAVYSPKTGTAALVDVGSTLSVAKRWTVKMDRADDFQVASFGDHLAVLDRTSGTISVDGDTVDLGARVGTAPSLQRSTDDASEAVVAGTAGLVRVSASGSVDTTALQVSGRAARPTVVGSCTYAAWAGGQALDTCKGNGLQRLASTGGTGDLQILHNGETVVANDPQSGRSWAIDRSGQLIDNWADLIKKDEDQQQEQVSDDDPEIDKDQKPPVAVDDDLGARPGRTTSLPVLLNDYDPNGDPIVVSEVGSIGDAVGDVAIVGDGQRLQITLSARATGTVSFPYTITDGNGGSDAATVTVTVRPDSENDPPRQVRKTSADAVQNGHVVTNVLGDWVDPDGDPVYLESATASDADRVSTTPDGLLDYRNASGRTGDRAVQLVVSDGRADGRGSVTVHVAKQGSVPLYADPFPVRGYAGKTFTVDPLDHVRGGNGTVTLTSVSSASGLTVTPSYDSGTFRVQGASAGDHQLEYTVTDGTKTSSGIVRITILAPPDASTAPITTPKTVFVNTLSTKDTDVTATDIDPAGGVLLVTALDGPERGSGVQASILDQHTVRVTLTAPLDGPVSFGYTETNGLASATGTITVVEIPKPDRIQPPVAQPDAATVRVGDVANIDVLANDTQPEGEPLTLQPDLVQNVPGDGGLLFVSGDHLRYLAPTTPGNYTAVYRVAGPDGQYADATVSISVREQDAATNNPPVPQTVTARVVAGQSVRVSIPLNGIDPDGDSVQLVGVASNPDKGSVADVASDALTYEAGDYSAGTDEFTYTVVDALGARATGTVRVGIAPRAEQASNPVAEADHVTIRPGGSVTVRVLQNDSDPEGGQLTVTKAEPTAKDVSAKVLRKQQIRVTPPKSAKSGDYAVLYTVANENGGASTAFLTVTVDPDAQPLRPEVDDTTLDLQDILHRQSVTVDVLDNVFFAEGTTADLKVGVVDGYGDTARTTDDQRIVVRLTDDSQVIPFSVARVDHPDIVAYGFIHVPGFDDALPQINRTAGAITVKSEATVRIPLSKYVITANGQTAKITDDGTVKATHANGQDLVVDSSTLQFTSSKLYYGNASISFEVTDGSNANGGKGRVATLVLPIKVTPRSNQPPAFTGSAVDMQPGESRSIDLTKLTDYPYPKDLPELRYSVVSKPSDGTTATISGRTLTIKVADTAKKNTTAAIGIGVADDANAGRSGVVNVDVVASTRPLVQPGADKSVTKRGQTTTIDVLANDQPTNPFPEQRLRVVNIRGLSGGLPGGVTVTPSADKSRLQVSVSDNAKPADTHLQYQVADATDDPDRYVWGDVTISVQDVPDAPGAPTRTGSYEGGQATLTWSTPQANNSPITGYRLQGTNGVSKDCGTATVCTITGLDPKGSYQFSVVATNAVGDSDASPKSASISADFVPAPPTGITVTPSTSTPNQLDVDWNAVAAPNNGTAVNNYVVTIEGPGLSSTRSTGTATSTSFTGAQSGAQYKVTVSARNGADRNGTVVQWNSASATGTAVGTPGKVQNLTATVGDRSNHGRSTVTLTWAGAEPAGGSGPSYSAYRVSGQIDCKSPSGTYLGSQSGVTDSVGYGKPLYAVVSSNGTFCNVEYASTQTYETPSGTVDARSDLESTDGDHWQVRVSDPTGASGDGLHYEIDSGNGFEILNGSWQGVPGDGYNSQTDIVVRACGGPDVGTYCQDSGQWKHITAAAISTEVSLNGATPTALNLTAPPGALAVTYDVEWYASGSVVGDSGVGRVGSQTDWKPGVALNTPTGGYWVRIRAKVDAPNADAGSQTGTWTDPVQLDPAPSPTDSTPQSGT</sequence>
<evidence type="ECO:0000259" key="5">
    <source>
        <dbReference type="PROSITE" id="PS50853"/>
    </source>
</evidence>
<dbReference type="EMBL" id="JABMCE010000077">
    <property type="protein sequence ID" value="NUU14171.1"/>
    <property type="molecule type" value="Genomic_DNA"/>
</dbReference>
<name>A0ABX2MER5_9MICO</name>
<keyword evidence="2" id="KW-0326">Glycosidase</keyword>
<dbReference type="NCBIfam" id="NF012211">
    <property type="entry name" value="tand_rpt_95"/>
    <property type="match status" value="2"/>
</dbReference>
<keyword evidence="7" id="KW-1185">Reference proteome</keyword>
<protein>
    <submittedName>
        <fullName evidence="6">Tandem-95 repeat protein</fullName>
    </submittedName>
</protein>
<dbReference type="PROSITE" id="PS50853">
    <property type="entry name" value="FN3"/>
    <property type="match status" value="2"/>
</dbReference>
<evidence type="ECO:0000313" key="7">
    <source>
        <dbReference type="Proteomes" id="UP000573001"/>
    </source>
</evidence>
<evidence type="ECO:0000256" key="1">
    <source>
        <dbReference type="ARBA" id="ARBA00022737"/>
    </source>
</evidence>
<proteinExistence type="predicted"/>
<feature type="domain" description="Fibronectin type-III" evidence="5">
    <location>
        <begin position="1558"/>
        <end position="1651"/>
    </location>
</feature>
<gene>
    <name evidence="6" type="ORF">HP507_10055</name>
</gene>